<dbReference type="Proteomes" id="UP000829354">
    <property type="component" value="Chromosome II"/>
</dbReference>
<proteinExistence type="predicted"/>
<accession>A0AAE9E7P1</accession>
<dbReference type="AlphaFoldDB" id="A0AAE9E7P1"/>
<evidence type="ECO:0000313" key="3">
    <source>
        <dbReference type="Proteomes" id="UP000829354"/>
    </source>
</evidence>
<keyword evidence="3" id="KW-1185">Reference proteome</keyword>
<evidence type="ECO:0000313" key="2">
    <source>
        <dbReference type="EMBL" id="UMM15512.1"/>
    </source>
</evidence>
<sequence length="214" mass="23647">MRFQVCSNPEEQKCECGEISIDDVVISGAAGSVSGSVQRHPEYIQKQISGLRVEANRVPMLTAQLVQAKQKAAELEKLLSDANSALTEVQEEKQALQDSYDELEFDRPYPAAPVPLLPLAPVKEEVEEEPTTTTATTAAVCGYLETKKKMSPTSGSWMDGSIDDLKRFSTSGSWMDGRIDVLKSILYPLSVTFPPISYFVVNKLLLLHCLFIFQ</sequence>
<protein>
    <submittedName>
        <fullName evidence="2">Uncharacterized protein</fullName>
    </submittedName>
</protein>
<evidence type="ECO:0000256" key="1">
    <source>
        <dbReference type="SAM" id="Coils"/>
    </source>
</evidence>
<reference evidence="2 3" key="1">
    <citation type="submission" date="2022-04" db="EMBL/GenBank/DDBJ databases">
        <title>Chromosome-level reference genomes for two strains of Caenorhabditis briggsae: an improved platform for comparative genomics.</title>
        <authorList>
            <person name="Stevens L."/>
            <person name="Andersen E."/>
        </authorList>
    </citation>
    <scope>NUCLEOTIDE SEQUENCE [LARGE SCALE GENOMIC DNA]</scope>
    <source>
        <strain evidence="2">VX34</strain>
        <tissue evidence="2">Whole-organism</tissue>
    </source>
</reference>
<organism evidence="2 3">
    <name type="scientific">Caenorhabditis briggsae</name>
    <dbReference type="NCBI Taxonomy" id="6238"/>
    <lineage>
        <taxon>Eukaryota</taxon>
        <taxon>Metazoa</taxon>
        <taxon>Ecdysozoa</taxon>
        <taxon>Nematoda</taxon>
        <taxon>Chromadorea</taxon>
        <taxon>Rhabditida</taxon>
        <taxon>Rhabditina</taxon>
        <taxon>Rhabditomorpha</taxon>
        <taxon>Rhabditoidea</taxon>
        <taxon>Rhabditidae</taxon>
        <taxon>Peloderinae</taxon>
        <taxon>Caenorhabditis</taxon>
    </lineage>
</organism>
<dbReference type="EMBL" id="CP092621">
    <property type="protein sequence ID" value="UMM15512.1"/>
    <property type="molecule type" value="Genomic_DNA"/>
</dbReference>
<name>A0AAE9E7P1_CAEBR</name>
<gene>
    <name evidence="2" type="ORF">L5515_012934</name>
</gene>
<keyword evidence="1" id="KW-0175">Coiled coil</keyword>
<feature type="coiled-coil region" evidence="1">
    <location>
        <begin position="58"/>
        <end position="106"/>
    </location>
</feature>